<evidence type="ECO:0000313" key="2">
    <source>
        <dbReference type="Proteomes" id="UP001321473"/>
    </source>
</evidence>
<proteinExistence type="predicted"/>
<evidence type="ECO:0000313" key="1">
    <source>
        <dbReference type="EMBL" id="KAK8771089.1"/>
    </source>
</evidence>
<dbReference type="Proteomes" id="UP001321473">
    <property type="component" value="Unassembled WGS sequence"/>
</dbReference>
<keyword evidence="2" id="KW-1185">Reference proteome</keyword>
<organism evidence="1 2">
    <name type="scientific">Amblyomma americanum</name>
    <name type="common">Lone star tick</name>
    <dbReference type="NCBI Taxonomy" id="6943"/>
    <lineage>
        <taxon>Eukaryota</taxon>
        <taxon>Metazoa</taxon>
        <taxon>Ecdysozoa</taxon>
        <taxon>Arthropoda</taxon>
        <taxon>Chelicerata</taxon>
        <taxon>Arachnida</taxon>
        <taxon>Acari</taxon>
        <taxon>Parasitiformes</taxon>
        <taxon>Ixodida</taxon>
        <taxon>Ixodoidea</taxon>
        <taxon>Ixodidae</taxon>
        <taxon>Amblyomminae</taxon>
        <taxon>Amblyomma</taxon>
    </lineage>
</organism>
<reference evidence="1 2" key="1">
    <citation type="journal article" date="2023" name="Arcadia Sci">
        <title>De novo assembly of a long-read Amblyomma americanum tick genome.</title>
        <authorList>
            <person name="Chou S."/>
            <person name="Poskanzer K.E."/>
            <person name="Rollins M."/>
            <person name="Thuy-Boun P.S."/>
        </authorList>
    </citation>
    <scope>NUCLEOTIDE SEQUENCE [LARGE SCALE GENOMIC DNA]</scope>
    <source>
        <strain evidence="1">F_SG_1</strain>
        <tissue evidence="1">Salivary glands</tissue>
    </source>
</reference>
<dbReference type="EMBL" id="JARKHS020020141">
    <property type="protein sequence ID" value="KAK8771089.1"/>
    <property type="molecule type" value="Genomic_DNA"/>
</dbReference>
<protein>
    <submittedName>
        <fullName evidence="1">Uncharacterized protein</fullName>
    </submittedName>
</protein>
<accession>A0AAQ4E8L4</accession>
<name>A0AAQ4E8L4_AMBAM</name>
<gene>
    <name evidence="1" type="ORF">V5799_025668</name>
</gene>
<sequence length="73" mass="7909">MGLTSGAELATISCADAGGVLLQVQLAKDELERLSKEELLAKWKEQESYVDYLESQAGSSAASSRKPISHLWL</sequence>
<comment type="caution">
    <text evidence="1">The sequence shown here is derived from an EMBL/GenBank/DDBJ whole genome shotgun (WGS) entry which is preliminary data.</text>
</comment>
<dbReference type="AlphaFoldDB" id="A0AAQ4E8L4"/>